<evidence type="ECO:0000256" key="2">
    <source>
        <dbReference type="SAM" id="SignalP"/>
    </source>
</evidence>
<evidence type="ECO:0000313" key="3">
    <source>
        <dbReference type="EMBL" id="MCA5892064.1"/>
    </source>
</evidence>
<organism evidence="3 4">
    <name type="scientific">Isoptericola luteus</name>
    <dbReference type="NCBI Taxonomy" id="2879484"/>
    <lineage>
        <taxon>Bacteria</taxon>
        <taxon>Bacillati</taxon>
        <taxon>Actinomycetota</taxon>
        <taxon>Actinomycetes</taxon>
        <taxon>Micrococcales</taxon>
        <taxon>Promicromonosporaceae</taxon>
        <taxon>Isoptericola</taxon>
    </lineage>
</organism>
<feature type="compositionally biased region" description="Low complexity" evidence="1">
    <location>
        <begin position="28"/>
        <end position="51"/>
    </location>
</feature>
<feature type="region of interest" description="Disordered" evidence="1">
    <location>
        <begin position="27"/>
        <end position="51"/>
    </location>
</feature>
<reference evidence="3 4" key="1">
    <citation type="submission" date="2021-09" db="EMBL/GenBank/DDBJ databases">
        <title>Isoptericola luteus sp. nov., a novel bacterium isolated from Harbin, the capital city of Heilongjiang province.</title>
        <authorList>
            <person name="Li J."/>
        </authorList>
    </citation>
    <scope>NUCLEOTIDE SEQUENCE [LARGE SCALE GENOMIC DNA]</scope>
    <source>
        <strain evidence="3 4">NEAU-Y5</strain>
    </source>
</reference>
<feature type="chain" id="PRO_5046428175" description="DUF4352 domain-containing protein" evidence="2">
    <location>
        <begin position="26"/>
        <end position="188"/>
    </location>
</feature>
<evidence type="ECO:0008006" key="5">
    <source>
        <dbReference type="Google" id="ProtNLM"/>
    </source>
</evidence>
<accession>A0ABS7ZAI4</accession>
<comment type="caution">
    <text evidence="3">The sequence shown here is derived from an EMBL/GenBank/DDBJ whole genome shotgun (WGS) entry which is preliminary data.</text>
</comment>
<name>A0ABS7ZAI4_9MICO</name>
<feature type="signal peptide" evidence="2">
    <location>
        <begin position="1"/>
        <end position="25"/>
    </location>
</feature>
<dbReference type="RefSeq" id="WP_225563782.1">
    <property type="nucleotide sequence ID" value="NZ_JAIXCQ010000001.1"/>
</dbReference>
<proteinExistence type="predicted"/>
<sequence length="188" mass="19635">MSQRTLRLVPVLVAGALALSGCTSGGQDDAAADAADAPAGAAQESGDAAPGGVVGVDFPDPDDVVADATFTVPGTKDEVRVGIESLTVRGETTELRLVFTPQYDDGDAISVFSMLGETSGGLDLIDRENLKEYRTGYTTDYVGAKAARGESVGFQAYFAAPEDDITTIDVKLHDSWPVFEDVPLTVED</sequence>
<evidence type="ECO:0000256" key="1">
    <source>
        <dbReference type="SAM" id="MobiDB-lite"/>
    </source>
</evidence>
<evidence type="ECO:0000313" key="4">
    <source>
        <dbReference type="Proteomes" id="UP001319870"/>
    </source>
</evidence>
<dbReference type="Proteomes" id="UP001319870">
    <property type="component" value="Unassembled WGS sequence"/>
</dbReference>
<dbReference type="PROSITE" id="PS51257">
    <property type="entry name" value="PROKAR_LIPOPROTEIN"/>
    <property type="match status" value="1"/>
</dbReference>
<dbReference type="EMBL" id="JAIXCQ010000001">
    <property type="protein sequence ID" value="MCA5892064.1"/>
    <property type="molecule type" value="Genomic_DNA"/>
</dbReference>
<keyword evidence="2" id="KW-0732">Signal</keyword>
<gene>
    <name evidence="3" type="ORF">LEP48_01695</name>
</gene>
<keyword evidence="4" id="KW-1185">Reference proteome</keyword>
<protein>
    <recommendedName>
        <fullName evidence="5">DUF4352 domain-containing protein</fullName>
    </recommendedName>
</protein>